<protein>
    <submittedName>
        <fullName evidence="2">DUF1329 domain-containing protein</fullName>
    </submittedName>
</protein>
<organism evidence="2 3">
    <name type="scientific">Ectopseudomonas mendocina</name>
    <name type="common">Pseudomonas mendocina</name>
    <dbReference type="NCBI Taxonomy" id="300"/>
    <lineage>
        <taxon>Bacteria</taxon>
        <taxon>Pseudomonadati</taxon>
        <taxon>Pseudomonadota</taxon>
        <taxon>Gammaproteobacteria</taxon>
        <taxon>Pseudomonadales</taxon>
        <taxon>Pseudomonadaceae</taxon>
        <taxon>Ectopseudomonas</taxon>
    </lineage>
</organism>
<dbReference type="Pfam" id="PF07044">
    <property type="entry name" value="DUF1329"/>
    <property type="match status" value="1"/>
</dbReference>
<sequence>MRTSLLSSKRCLLALATAASLSLGIAHAAISAQEAERLGGELTPLGGEKAGNADGSIPAWDGGLTVAPAGFTPGKHYVDPFPDDKPLFTITAQNFEQYRDKLSDGQIAMLKTYPQTLSYPVYQTRRTAAAPDWVYANTRKNATTATLVGGGNGFTNAYGGIPFPIPQSGVEAVWNHIARYRGTYLVRNLSEATVQANGAYNLSTFDQRVLFNYYIKDGDPAKLDNILFYYLASARSPARIAGQAALLYETLDQVKEPRMAWGYVPGVRRVRRAPTLAYDTPEENSDNLMTLDDRDMFNGSPDRYEWKLVGKKEMYIPYNNYRILSPSIKYKQLIQPGHLAPEQTRFELHRVWVVEGTLKGSARHIYSKRTLYFDEDSWQVAMTDRYDSRGELWRVGMGYLTNFYDLPTIWSSIDVFYDLQSRRYVVHKLENEESSTLDFTQPIPSRDIFKPANLQRMGNR</sequence>
<name>A0A2R3QI44_ECTME</name>
<dbReference type="InterPro" id="IPR010752">
    <property type="entry name" value="DUF1329"/>
</dbReference>
<evidence type="ECO:0000313" key="2">
    <source>
        <dbReference type="EMBL" id="AVO51465.1"/>
    </source>
</evidence>
<gene>
    <name evidence="2" type="ORF">C7A17_01370</name>
</gene>
<dbReference type="Gene3D" id="2.50.20.10">
    <property type="entry name" value="Lipoprotein localisation LolA/LolB/LppX"/>
    <property type="match status" value="1"/>
</dbReference>
<dbReference type="Proteomes" id="UP000238327">
    <property type="component" value="Chromosome"/>
</dbReference>
<feature type="chain" id="PRO_5015314483" evidence="1">
    <location>
        <begin position="29"/>
        <end position="460"/>
    </location>
</feature>
<dbReference type="OrthoDB" id="178023at2"/>
<proteinExistence type="predicted"/>
<dbReference type="RefSeq" id="WP_106736321.1">
    <property type="nucleotide sequence ID" value="NZ_CP027657.1"/>
</dbReference>
<keyword evidence="1" id="KW-0732">Signal</keyword>
<dbReference type="EMBL" id="CP027657">
    <property type="protein sequence ID" value="AVO51465.1"/>
    <property type="molecule type" value="Genomic_DNA"/>
</dbReference>
<evidence type="ECO:0000313" key="3">
    <source>
        <dbReference type="Proteomes" id="UP000238327"/>
    </source>
</evidence>
<accession>A0A2R3QI44</accession>
<feature type="signal peptide" evidence="1">
    <location>
        <begin position="1"/>
        <end position="28"/>
    </location>
</feature>
<evidence type="ECO:0000256" key="1">
    <source>
        <dbReference type="SAM" id="SignalP"/>
    </source>
</evidence>
<dbReference type="AlphaFoldDB" id="A0A2R3QI44"/>
<reference evidence="2 3" key="1">
    <citation type="submission" date="2018-03" db="EMBL/GenBank/DDBJ databases">
        <title>Complete genome sequence and methylome analysis of Pseudomonas mendocina NEB 698.</title>
        <authorList>
            <person name="Morgan R.D."/>
        </authorList>
    </citation>
    <scope>NUCLEOTIDE SEQUENCE [LARGE SCALE GENOMIC DNA]</scope>
    <source>
        <strain evidence="2 3">NEB698</strain>
    </source>
</reference>
<dbReference type="CDD" id="cd16329">
    <property type="entry name" value="LolA_like"/>
    <property type="match status" value="1"/>
</dbReference>